<dbReference type="SMART" id="SM00698">
    <property type="entry name" value="MORN"/>
    <property type="match status" value="2"/>
</dbReference>
<dbReference type="OrthoDB" id="270720at2759"/>
<organism evidence="2 3">
    <name type="scientific">Desmophyllum pertusum</name>
    <dbReference type="NCBI Taxonomy" id="174260"/>
    <lineage>
        <taxon>Eukaryota</taxon>
        <taxon>Metazoa</taxon>
        <taxon>Cnidaria</taxon>
        <taxon>Anthozoa</taxon>
        <taxon>Hexacorallia</taxon>
        <taxon>Scleractinia</taxon>
        <taxon>Caryophylliina</taxon>
        <taxon>Caryophylliidae</taxon>
        <taxon>Desmophyllum</taxon>
    </lineage>
</organism>
<accession>A0A9X0A5A8</accession>
<reference evidence="2" key="1">
    <citation type="submission" date="2023-01" db="EMBL/GenBank/DDBJ databases">
        <title>Genome assembly of the deep-sea coral Lophelia pertusa.</title>
        <authorList>
            <person name="Herrera S."/>
            <person name="Cordes E."/>
        </authorList>
    </citation>
    <scope>NUCLEOTIDE SEQUENCE</scope>
    <source>
        <strain evidence="2">USNM1676648</strain>
        <tissue evidence="2">Polyp</tissue>
    </source>
</reference>
<dbReference type="PANTHER" id="PTHR23084:SF263">
    <property type="entry name" value="MORN REPEAT-CONTAINING PROTEIN 1"/>
    <property type="match status" value="1"/>
</dbReference>
<dbReference type="PANTHER" id="PTHR23084">
    <property type="entry name" value="PHOSPHATIDYLINOSITOL-4-PHOSPHATE 5-KINASE RELATED"/>
    <property type="match status" value="1"/>
</dbReference>
<keyword evidence="3" id="KW-1185">Reference proteome</keyword>
<gene>
    <name evidence="2" type="ORF">OS493_003366</name>
</gene>
<comment type="caution">
    <text evidence="2">The sequence shown here is derived from an EMBL/GenBank/DDBJ whole genome shotgun (WGS) entry which is preliminary data.</text>
</comment>
<proteinExistence type="predicted"/>
<dbReference type="Pfam" id="PF02493">
    <property type="entry name" value="MORN"/>
    <property type="match status" value="3"/>
</dbReference>
<dbReference type="Gene3D" id="2.20.110.10">
    <property type="entry name" value="Histone H3 K4-specific methyltransferase SET7/9 N-terminal domain"/>
    <property type="match status" value="1"/>
</dbReference>
<evidence type="ECO:0000313" key="2">
    <source>
        <dbReference type="EMBL" id="KAJ7393708.1"/>
    </source>
</evidence>
<evidence type="ECO:0000256" key="1">
    <source>
        <dbReference type="ARBA" id="ARBA00022737"/>
    </source>
</evidence>
<dbReference type="Proteomes" id="UP001163046">
    <property type="component" value="Unassembled WGS sequence"/>
</dbReference>
<dbReference type="SUPFAM" id="SSF82185">
    <property type="entry name" value="Histone H3 K4-specific methyltransferase SET7/9 N-terminal domain"/>
    <property type="match status" value="1"/>
</dbReference>
<name>A0A9X0A5A8_9CNID</name>
<sequence length="65" mass="7460">MMYSDKKSMFEGEWMLGLRHGQGVLTCASGASYRGHWEFDKQTGRGMYTDPSASYHYEGEWKKGT</sequence>
<dbReference type="EMBL" id="MU825397">
    <property type="protein sequence ID" value="KAJ7393708.1"/>
    <property type="molecule type" value="Genomic_DNA"/>
</dbReference>
<evidence type="ECO:0000313" key="3">
    <source>
        <dbReference type="Proteomes" id="UP001163046"/>
    </source>
</evidence>
<dbReference type="InterPro" id="IPR003409">
    <property type="entry name" value="MORN"/>
</dbReference>
<protein>
    <submittedName>
        <fullName evidence="2">Uncharacterized protein</fullName>
    </submittedName>
</protein>
<dbReference type="AlphaFoldDB" id="A0A9X0A5A8"/>
<keyword evidence="1" id="KW-0677">Repeat</keyword>